<dbReference type="AlphaFoldDB" id="L1QJC8"/>
<evidence type="ECO:0000259" key="10">
    <source>
        <dbReference type="PROSITE" id="PS50885"/>
    </source>
</evidence>
<dbReference type="EMBL" id="AMEZ01000026">
    <property type="protein sequence ID" value="EKY28119.1"/>
    <property type="molecule type" value="Genomic_DNA"/>
</dbReference>
<dbReference type="PROSITE" id="PS50885">
    <property type="entry name" value="HAMP"/>
    <property type="match status" value="1"/>
</dbReference>
<dbReference type="SUPFAM" id="SSF158472">
    <property type="entry name" value="HAMP domain-like"/>
    <property type="match status" value="1"/>
</dbReference>
<evidence type="ECO:0000313" key="12">
    <source>
        <dbReference type="Proteomes" id="UP000010420"/>
    </source>
</evidence>
<dbReference type="SUPFAM" id="SSF55874">
    <property type="entry name" value="ATPase domain of HSP90 chaperone/DNA topoisomerase II/histidine kinase"/>
    <property type="match status" value="1"/>
</dbReference>
<dbReference type="CDD" id="cd00075">
    <property type="entry name" value="HATPase"/>
    <property type="match status" value="1"/>
</dbReference>
<dbReference type="InterPro" id="IPR003594">
    <property type="entry name" value="HATPase_dom"/>
</dbReference>
<dbReference type="STRING" id="545697.HMPREF0216_00962"/>
<dbReference type="InterPro" id="IPR005467">
    <property type="entry name" value="His_kinase_dom"/>
</dbReference>
<comment type="subcellular location">
    <subcellularLocation>
        <location evidence="2">Membrane</location>
    </subcellularLocation>
</comment>
<name>L1QJC8_9CLOT</name>
<dbReference type="GO" id="GO:0005886">
    <property type="term" value="C:plasma membrane"/>
    <property type="evidence" value="ECO:0007669"/>
    <property type="project" value="TreeGrafter"/>
</dbReference>
<evidence type="ECO:0000256" key="4">
    <source>
        <dbReference type="ARBA" id="ARBA00022553"/>
    </source>
</evidence>
<feature type="domain" description="Histidine kinase" evidence="9">
    <location>
        <begin position="262"/>
        <end position="474"/>
    </location>
</feature>
<dbReference type="SMART" id="SM00388">
    <property type="entry name" value="HisKA"/>
    <property type="match status" value="1"/>
</dbReference>
<accession>L1QJC8</accession>
<dbReference type="FunFam" id="3.30.565.10:FF:000006">
    <property type="entry name" value="Sensor histidine kinase WalK"/>
    <property type="match status" value="1"/>
</dbReference>
<dbReference type="PANTHER" id="PTHR45453:SF1">
    <property type="entry name" value="PHOSPHATE REGULON SENSOR PROTEIN PHOR"/>
    <property type="match status" value="1"/>
</dbReference>
<comment type="catalytic activity">
    <reaction evidence="1">
        <text>ATP + protein L-histidine = ADP + protein N-phospho-L-histidine.</text>
        <dbReference type="EC" id="2.7.13.3"/>
    </reaction>
</comment>
<dbReference type="PRINTS" id="PR00344">
    <property type="entry name" value="BCTRLSENSOR"/>
</dbReference>
<dbReference type="InterPro" id="IPR003661">
    <property type="entry name" value="HisK_dim/P_dom"/>
</dbReference>
<feature type="transmembrane region" description="Helical" evidence="8">
    <location>
        <begin position="20"/>
        <end position="39"/>
    </location>
</feature>
<dbReference type="HOGENOM" id="CLU_000445_89_6_9"/>
<keyword evidence="5" id="KW-0808">Transferase</keyword>
<evidence type="ECO:0000256" key="6">
    <source>
        <dbReference type="ARBA" id="ARBA00022777"/>
    </source>
</evidence>
<dbReference type="Gene3D" id="6.10.340.10">
    <property type="match status" value="1"/>
</dbReference>
<evidence type="ECO:0000256" key="3">
    <source>
        <dbReference type="ARBA" id="ARBA00012438"/>
    </source>
</evidence>
<sequence length="476" mass="54432">MELDIDLDYKSKLRSINSKLIISFTFIMIATIIAIRFFVNTSFKASFEKYVDDSNKTEVDHLLDIDIKNIYVNNDWDIELIENLGVDAIRKGIAIEIYDESNDKIWSVFEDEKVLSDITLRKISNNMQSIERKWDDYFKEYKVNIIDIDGKLVGYAYIGHYASTYYMENDVELFNAINKIIFIIGVISISSIIIISIIISKSIANPISKVAKMTKTIEQGNYKKELEYKSNIREVDDLIDSINKLATALNKQENLRKQLTGDIAHELRTPLTSVKGHLDAIILGIWEPTTERLVSINEEVTRISKLVDDLRKLAKFDSGRNTLEKEVVNLKNYIRNITYNYEGKALAKNIIIKYQLEDLEVLIDKEKFAQVIVNILSNAIKYNKGNGQIHIRTFIKDNNVNLSIKDNGIGIPQDEISNIFERFYRVDKSRGSVKGIGVGLTISKSIINAHGGDIKVISKINEGSEFIIILPKENRK</sequence>
<keyword evidence="8" id="KW-0472">Membrane</keyword>
<protein>
    <recommendedName>
        <fullName evidence="3">histidine kinase</fullName>
        <ecNumber evidence="3">2.7.13.3</ecNumber>
    </recommendedName>
</protein>
<dbReference type="CDD" id="cd06225">
    <property type="entry name" value="HAMP"/>
    <property type="match status" value="1"/>
</dbReference>
<dbReference type="InterPro" id="IPR050351">
    <property type="entry name" value="BphY/WalK/GraS-like"/>
</dbReference>
<organism evidence="11 12">
    <name type="scientific">Clostridium celatum DSM 1785</name>
    <dbReference type="NCBI Taxonomy" id="545697"/>
    <lineage>
        <taxon>Bacteria</taxon>
        <taxon>Bacillati</taxon>
        <taxon>Bacillota</taxon>
        <taxon>Clostridia</taxon>
        <taxon>Eubacteriales</taxon>
        <taxon>Clostridiaceae</taxon>
        <taxon>Clostridium</taxon>
    </lineage>
</organism>
<dbReference type="Proteomes" id="UP000010420">
    <property type="component" value="Unassembled WGS sequence"/>
</dbReference>
<dbReference type="InterPro" id="IPR004358">
    <property type="entry name" value="Sig_transdc_His_kin-like_C"/>
</dbReference>
<dbReference type="GO" id="GO:0004721">
    <property type="term" value="F:phosphoprotein phosphatase activity"/>
    <property type="evidence" value="ECO:0007669"/>
    <property type="project" value="TreeGrafter"/>
</dbReference>
<dbReference type="Pfam" id="PF02518">
    <property type="entry name" value="HATPase_c"/>
    <property type="match status" value="1"/>
</dbReference>
<dbReference type="InterPro" id="IPR036097">
    <property type="entry name" value="HisK_dim/P_sf"/>
</dbReference>
<dbReference type="SMART" id="SM00304">
    <property type="entry name" value="HAMP"/>
    <property type="match status" value="1"/>
</dbReference>
<dbReference type="Gene3D" id="1.10.287.130">
    <property type="match status" value="1"/>
</dbReference>
<keyword evidence="8" id="KW-1133">Transmembrane helix</keyword>
<keyword evidence="4" id="KW-0597">Phosphoprotein</keyword>
<dbReference type="GO" id="GO:0016036">
    <property type="term" value="P:cellular response to phosphate starvation"/>
    <property type="evidence" value="ECO:0007669"/>
    <property type="project" value="TreeGrafter"/>
</dbReference>
<dbReference type="PANTHER" id="PTHR45453">
    <property type="entry name" value="PHOSPHATE REGULON SENSOR PROTEIN PHOR"/>
    <property type="match status" value="1"/>
</dbReference>
<dbReference type="Gene3D" id="3.30.565.10">
    <property type="entry name" value="Histidine kinase-like ATPase, C-terminal domain"/>
    <property type="match status" value="1"/>
</dbReference>
<dbReference type="InterPro" id="IPR036890">
    <property type="entry name" value="HATPase_C_sf"/>
</dbReference>
<dbReference type="Pfam" id="PF00672">
    <property type="entry name" value="HAMP"/>
    <property type="match status" value="1"/>
</dbReference>
<keyword evidence="8" id="KW-0812">Transmembrane</keyword>
<evidence type="ECO:0000259" key="9">
    <source>
        <dbReference type="PROSITE" id="PS50109"/>
    </source>
</evidence>
<dbReference type="SMART" id="SM00387">
    <property type="entry name" value="HATPase_c"/>
    <property type="match status" value="1"/>
</dbReference>
<reference evidence="11 12" key="1">
    <citation type="submission" date="2012-05" db="EMBL/GenBank/DDBJ databases">
        <authorList>
            <person name="Weinstock G."/>
            <person name="Sodergren E."/>
            <person name="Lobos E.A."/>
            <person name="Fulton L."/>
            <person name="Fulton R."/>
            <person name="Courtney L."/>
            <person name="Fronick C."/>
            <person name="O'Laughlin M."/>
            <person name="Godfrey J."/>
            <person name="Wilson R.M."/>
            <person name="Miner T."/>
            <person name="Farmer C."/>
            <person name="Delehaunty K."/>
            <person name="Cordes M."/>
            <person name="Minx P."/>
            <person name="Tomlinson C."/>
            <person name="Chen J."/>
            <person name="Wollam A."/>
            <person name="Pepin K.H."/>
            <person name="Bhonagiri V."/>
            <person name="Zhang X."/>
            <person name="Suruliraj S."/>
            <person name="Warren W."/>
            <person name="Mitreva M."/>
            <person name="Mardis E.R."/>
            <person name="Wilson R.K."/>
        </authorList>
    </citation>
    <scope>NUCLEOTIDE SEQUENCE [LARGE SCALE GENOMIC DNA]</scope>
    <source>
        <strain evidence="11 12">DSM 1785</strain>
    </source>
</reference>
<dbReference type="eggNOG" id="COG5002">
    <property type="taxonomic scope" value="Bacteria"/>
</dbReference>
<keyword evidence="7" id="KW-0902">Two-component regulatory system</keyword>
<dbReference type="PATRIC" id="fig|545697.3.peg.947"/>
<dbReference type="PROSITE" id="PS50109">
    <property type="entry name" value="HIS_KIN"/>
    <property type="match status" value="1"/>
</dbReference>
<gene>
    <name evidence="11" type="ORF">HMPREF0216_00962</name>
</gene>
<evidence type="ECO:0000256" key="2">
    <source>
        <dbReference type="ARBA" id="ARBA00004370"/>
    </source>
</evidence>
<dbReference type="CDD" id="cd00082">
    <property type="entry name" value="HisKA"/>
    <property type="match status" value="1"/>
</dbReference>
<keyword evidence="12" id="KW-1185">Reference proteome</keyword>
<keyword evidence="6 11" id="KW-0418">Kinase</keyword>
<evidence type="ECO:0000256" key="5">
    <source>
        <dbReference type="ARBA" id="ARBA00022679"/>
    </source>
</evidence>
<proteinExistence type="predicted"/>
<dbReference type="Pfam" id="PF00512">
    <property type="entry name" value="HisKA"/>
    <property type="match status" value="1"/>
</dbReference>
<evidence type="ECO:0000313" key="11">
    <source>
        <dbReference type="EMBL" id="EKY28119.1"/>
    </source>
</evidence>
<dbReference type="EC" id="2.7.13.3" evidence="3"/>
<dbReference type="InterPro" id="IPR003660">
    <property type="entry name" value="HAMP_dom"/>
</dbReference>
<feature type="transmembrane region" description="Helical" evidence="8">
    <location>
        <begin position="180"/>
        <end position="199"/>
    </location>
</feature>
<evidence type="ECO:0000256" key="8">
    <source>
        <dbReference type="SAM" id="Phobius"/>
    </source>
</evidence>
<dbReference type="SUPFAM" id="SSF47384">
    <property type="entry name" value="Homodimeric domain of signal transducing histidine kinase"/>
    <property type="match status" value="1"/>
</dbReference>
<feature type="domain" description="HAMP" evidence="10">
    <location>
        <begin position="201"/>
        <end position="254"/>
    </location>
</feature>
<evidence type="ECO:0000256" key="7">
    <source>
        <dbReference type="ARBA" id="ARBA00023012"/>
    </source>
</evidence>
<evidence type="ECO:0000256" key="1">
    <source>
        <dbReference type="ARBA" id="ARBA00000085"/>
    </source>
</evidence>
<dbReference type="GO" id="GO:0000155">
    <property type="term" value="F:phosphorelay sensor kinase activity"/>
    <property type="evidence" value="ECO:0007669"/>
    <property type="project" value="InterPro"/>
</dbReference>
<comment type="caution">
    <text evidence="11">The sequence shown here is derived from an EMBL/GenBank/DDBJ whole genome shotgun (WGS) entry which is preliminary data.</text>
</comment>